<dbReference type="InterPro" id="IPR036249">
    <property type="entry name" value="Thioredoxin-like_sf"/>
</dbReference>
<dbReference type="InterPro" id="IPR000866">
    <property type="entry name" value="AhpC/TSA"/>
</dbReference>
<feature type="domain" description="Thioredoxin" evidence="5">
    <location>
        <begin position="254"/>
        <end position="394"/>
    </location>
</feature>
<reference evidence="6 7" key="1">
    <citation type="submission" date="2019-02" db="EMBL/GenBank/DDBJ databases">
        <title>Genomic Encyclopedia of Type Strains, Phase IV (KMG-IV): sequencing the most valuable type-strain genomes for metagenomic binning, comparative biology and taxonomic classification.</title>
        <authorList>
            <person name="Goeker M."/>
        </authorList>
    </citation>
    <scope>NUCLEOTIDE SEQUENCE [LARGE SCALE GENOMIC DNA]</scope>
    <source>
        <strain evidence="6 7">DSM 18116</strain>
    </source>
</reference>
<keyword evidence="7" id="KW-1185">Reference proteome</keyword>
<dbReference type="PANTHER" id="PTHR42852:SF6">
    <property type="entry name" value="THIOL:DISULFIDE INTERCHANGE PROTEIN DSBE"/>
    <property type="match status" value="1"/>
</dbReference>
<keyword evidence="3" id="KW-1015">Disulfide bond</keyword>
<evidence type="ECO:0000256" key="2">
    <source>
        <dbReference type="ARBA" id="ARBA00022748"/>
    </source>
</evidence>
<comment type="caution">
    <text evidence="6">The sequence shown here is derived from an EMBL/GenBank/DDBJ whole genome shotgun (WGS) entry which is preliminary data.</text>
</comment>
<dbReference type="GO" id="GO:0016491">
    <property type="term" value="F:oxidoreductase activity"/>
    <property type="evidence" value="ECO:0007669"/>
    <property type="project" value="InterPro"/>
</dbReference>
<dbReference type="EMBL" id="SGXA01000002">
    <property type="protein sequence ID" value="RZS70667.1"/>
    <property type="molecule type" value="Genomic_DNA"/>
</dbReference>
<dbReference type="PROSITE" id="PS00194">
    <property type="entry name" value="THIOREDOXIN_1"/>
    <property type="match status" value="1"/>
</dbReference>
<dbReference type="Gene3D" id="3.40.30.10">
    <property type="entry name" value="Glutaredoxin"/>
    <property type="match status" value="1"/>
</dbReference>
<dbReference type="Proteomes" id="UP000293874">
    <property type="component" value="Unassembled WGS sequence"/>
</dbReference>
<evidence type="ECO:0000313" key="6">
    <source>
        <dbReference type="EMBL" id="RZS70667.1"/>
    </source>
</evidence>
<dbReference type="CDD" id="cd02966">
    <property type="entry name" value="TlpA_like_family"/>
    <property type="match status" value="1"/>
</dbReference>
<dbReference type="AlphaFoldDB" id="A0A4Q7MQ66"/>
<evidence type="ECO:0000256" key="1">
    <source>
        <dbReference type="ARBA" id="ARBA00004196"/>
    </source>
</evidence>
<sequence length="419" mass="46594">MCWDQVTSASINIQTMKQLFFCLAAISCGLFSHAQSGKNMVTIKGTLTGDLKGYNKIYLYTRTSRDSAVIQNGEYSFSFPFEQPTFRNLYPEYLRHGGMMYQPFGILIAGPGTYYVNSDAGKGLAQSSEVKGPEAAVVYRRFEQESSAAQRNVSMALAKLYGDNWYRKNEKDADYTALQHSRDSLQDLYMIPLIEKLLKDHPDSYAGAFVLAGAGRQVSTIEKKEKLLGMLSAKLKKTDPAQKFADHIQGLKNSAIGKKVANFVLPDPAGKDFSLEELKGKYVLIDFWASWCAPCRKSFPRMREVYAAYRDQSFEIYSVSIDEDKAAWLKAVQEESNPWKQSLDNKNISQSRFAVTGVPSTFLIGPDGTIIASEVGFDPKGGSEIEKKLAELFGKKVPAPGQEEKKPAGVMKAIPMTNM</sequence>
<dbReference type="GO" id="GO:0016853">
    <property type="term" value="F:isomerase activity"/>
    <property type="evidence" value="ECO:0007669"/>
    <property type="project" value="UniProtKB-KW"/>
</dbReference>
<keyword evidence="6" id="KW-0413">Isomerase</keyword>
<dbReference type="InterPro" id="IPR013766">
    <property type="entry name" value="Thioredoxin_domain"/>
</dbReference>
<evidence type="ECO:0000259" key="5">
    <source>
        <dbReference type="PROSITE" id="PS51352"/>
    </source>
</evidence>
<proteinExistence type="predicted"/>
<dbReference type="SUPFAM" id="SSF52833">
    <property type="entry name" value="Thioredoxin-like"/>
    <property type="match status" value="1"/>
</dbReference>
<dbReference type="GO" id="GO:0030313">
    <property type="term" value="C:cell envelope"/>
    <property type="evidence" value="ECO:0007669"/>
    <property type="project" value="UniProtKB-SubCell"/>
</dbReference>
<protein>
    <submittedName>
        <fullName evidence="6">Thiol-disulfide isomerase/thioredoxin</fullName>
    </submittedName>
</protein>
<evidence type="ECO:0000313" key="7">
    <source>
        <dbReference type="Proteomes" id="UP000293874"/>
    </source>
</evidence>
<dbReference type="Pfam" id="PF00578">
    <property type="entry name" value="AhpC-TSA"/>
    <property type="match status" value="1"/>
</dbReference>
<dbReference type="GO" id="GO:0016209">
    <property type="term" value="F:antioxidant activity"/>
    <property type="evidence" value="ECO:0007669"/>
    <property type="project" value="InterPro"/>
</dbReference>
<dbReference type="InterPro" id="IPR050553">
    <property type="entry name" value="Thioredoxin_ResA/DsbE_sf"/>
</dbReference>
<accession>A0A4Q7MQ66</accession>
<evidence type="ECO:0000256" key="3">
    <source>
        <dbReference type="ARBA" id="ARBA00023157"/>
    </source>
</evidence>
<dbReference type="PROSITE" id="PS51352">
    <property type="entry name" value="THIOREDOXIN_2"/>
    <property type="match status" value="1"/>
</dbReference>
<dbReference type="PANTHER" id="PTHR42852">
    <property type="entry name" value="THIOL:DISULFIDE INTERCHANGE PROTEIN DSBE"/>
    <property type="match status" value="1"/>
</dbReference>
<dbReference type="GO" id="GO:0017004">
    <property type="term" value="P:cytochrome complex assembly"/>
    <property type="evidence" value="ECO:0007669"/>
    <property type="project" value="UniProtKB-KW"/>
</dbReference>
<comment type="subcellular location">
    <subcellularLocation>
        <location evidence="1">Cell envelope</location>
    </subcellularLocation>
</comment>
<dbReference type="InterPro" id="IPR017937">
    <property type="entry name" value="Thioredoxin_CS"/>
</dbReference>
<evidence type="ECO:0000256" key="4">
    <source>
        <dbReference type="ARBA" id="ARBA00023284"/>
    </source>
</evidence>
<gene>
    <name evidence="6" type="ORF">EV199_2560</name>
</gene>
<name>A0A4Q7MQ66_9BACT</name>
<keyword evidence="2" id="KW-0201">Cytochrome c-type biogenesis</keyword>
<organism evidence="6 7">
    <name type="scientific">Pseudobacter ginsenosidimutans</name>
    <dbReference type="NCBI Taxonomy" id="661488"/>
    <lineage>
        <taxon>Bacteria</taxon>
        <taxon>Pseudomonadati</taxon>
        <taxon>Bacteroidota</taxon>
        <taxon>Chitinophagia</taxon>
        <taxon>Chitinophagales</taxon>
        <taxon>Chitinophagaceae</taxon>
        <taxon>Pseudobacter</taxon>
    </lineage>
</organism>
<keyword evidence="4" id="KW-0676">Redox-active center</keyword>